<dbReference type="Proteomes" id="UP000199227">
    <property type="component" value="Unassembled WGS sequence"/>
</dbReference>
<sequence>MEQSKKWFENLQSRLVGKEVKDVQHIFYESAKDLMNNFILKIDSLEIELTEIEFYYFECQYHADLYVHLDKLQKVTSGYLYVHKKAEGRGGIDLTFGNNRFFGGILLRGIKDSDTFVSGPSKVKEYISEKLKIEDKNHKELQEFFGKLRGQDKIYLKKRDKSKEKYDLLHSVRVGLNAEVDETFCKALYRFVRLDYLEAKNDENFTTYNNLKDRSKLKAISYLTKVCDKFANEKATIDQVKNDELLRKYIEGWNQNSNL</sequence>
<name>A0A1I5TMQ8_9BACT</name>
<dbReference type="STRING" id="223786.SAMN05216234_1463"/>
<gene>
    <name evidence="1" type="ORF">SAMN05216234_1463</name>
</gene>
<keyword evidence="2" id="KW-1185">Reference proteome</keyword>
<protein>
    <submittedName>
        <fullName evidence="1">Uncharacterized protein</fullName>
    </submittedName>
</protein>
<reference evidence="1 2" key="1">
    <citation type="submission" date="2016-10" db="EMBL/GenBank/DDBJ databases">
        <authorList>
            <person name="de Groot N.N."/>
        </authorList>
    </citation>
    <scope>NUCLEOTIDE SEQUENCE [LARGE SCALE GENOMIC DNA]</scope>
    <source>
        <strain evidence="1 2">EP1-55-1</strain>
    </source>
</reference>
<evidence type="ECO:0000313" key="2">
    <source>
        <dbReference type="Proteomes" id="UP000199227"/>
    </source>
</evidence>
<organism evidence="1 2">
    <name type="scientific">Hydrogenimonas thermophila</name>
    <dbReference type="NCBI Taxonomy" id="223786"/>
    <lineage>
        <taxon>Bacteria</taxon>
        <taxon>Pseudomonadati</taxon>
        <taxon>Campylobacterota</taxon>
        <taxon>Epsilonproteobacteria</taxon>
        <taxon>Campylobacterales</taxon>
        <taxon>Hydrogenimonadaceae</taxon>
        <taxon>Hydrogenimonas</taxon>
    </lineage>
</organism>
<evidence type="ECO:0000313" key="1">
    <source>
        <dbReference type="EMBL" id="SFP84268.1"/>
    </source>
</evidence>
<dbReference type="AlphaFoldDB" id="A0A1I5TMQ8"/>
<dbReference type="OrthoDB" id="7871381at2"/>
<dbReference type="RefSeq" id="WP_092913849.1">
    <property type="nucleotide sequence ID" value="NZ_CP136592.1"/>
</dbReference>
<proteinExistence type="predicted"/>
<accession>A0A1I5TMQ8</accession>
<dbReference type="EMBL" id="FOXB01000046">
    <property type="protein sequence ID" value="SFP84268.1"/>
    <property type="molecule type" value="Genomic_DNA"/>
</dbReference>